<evidence type="ECO:0000256" key="3">
    <source>
        <dbReference type="ARBA" id="ARBA00022692"/>
    </source>
</evidence>
<reference evidence="8" key="1">
    <citation type="journal article" date="2019" name="Int. J. Syst. Evol. Microbiol.">
        <title>The Global Catalogue of Microorganisms (GCM) 10K type strain sequencing project: providing services to taxonomists for standard genome sequencing and annotation.</title>
        <authorList>
            <consortium name="The Broad Institute Genomics Platform"/>
            <consortium name="The Broad Institute Genome Sequencing Center for Infectious Disease"/>
            <person name="Wu L."/>
            <person name="Ma J."/>
        </authorList>
    </citation>
    <scope>NUCLEOTIDE SEQUENCE [LARGE SCALE GENOMIC DNA]</scope>
    <source>
        <strain evidence="8">KCTC 52640</strain>
    </source>
</reference>
<keyword evidence="3 6" id="KW-0812">Transmembrane</keyword>
<organism evidence="7 8">
    <name type="scientific">Salinisphaera aquimarina</name>
    <dbReference type="NCBI Taxonomy" id="2094031"/>
    <lineage>
        <taxon>Bacteria</taxon>
        <taxon>Pseudomonadati</taxon>
        <taxon>Pseudomonadota</taxon>
        <taxon>Gammaproteobacteria</taxon>
        <taxon>Salinisphaerales</taxon>
        <taxon>Salinisphaeraceae</taxon>
        <taxon>Salinisphaera</taxon>
    </lineage>
</organism>
<accession>A0ABV7EVI7</accession>
<dbReference type="Pfam" id="PF03706">
    <property type="entry name" value="LPG_synthase_TM"/>
    <property type="match status" value="1"/>
</dbReference>
<dbReference type="PANTHER" id="PTHR40277">
    <property type="entry name" value="BLL5419 PROTEIN"/>
    <property type="match status" value="1"/>
</dbReference>
<keyword evidence="2" id="KW-1003">Cell membrane</keyword>
<dbReference type="NCBIfam" id="TIGR03476">
    <property type="entry name" value="HpnL"/>
    <property type="match status" value="1"/>
</dbReference>
<protein>
    <submittedName>
        <fullName evidence="7">Lysylphosphatidylglycerol synthase domain-containing protein</fullName>
    </submittedName>
</protein>
<keyword evidence="4 6" id="KW-1133">Transmembrane helix</keyword>
<evidence type="ECO:0000256" key="4">
    <source>
        <dbReference type="ARBA" id="ARBA00022989"/>
    </source>
</evidence>
<evidence type="ECO:0000313" key="8">
    <source>
        <dbReference type="Proteomes" id="UP001595462"/>
    </source>
</evidence>
<dbReference type="PANTHER" id="PTHR40277:SF1">
    <property type="entry name" value="BLL5419 PROTEIN"/>
    <property type="match status" value="1"/>
</dbReference>
<keyword evidence="8" id="KW-1185">Reference proteome</keyword>
<comment type="caution">
    <text evidence="7">The sequence shown here is derived from an EMBL/GenBank/DDBJ whole genome shotgun (WGS) entry which is preliminary data.</text>
</comment>
<evidence type="ECO:0000313" key="7">
    <source>
        <dbReference type="EMBL" id="MFC3105944.1"/>
    </source>
</evidence>
<evidence type="ECO:0000256" key="1">
    <source>
        <dbReference type="ARBA" id="ARBA00004651"/>
    </source>
</evidence>
<evidence type="ECO:0000256" key="6">
    <source>
        <dbReference type="SAM" id="Phobius"/>
    </source>
</evidence>
<keyword evidence="5 6" id="KW-0472">Membrane</keyword>
<feature type="transmembrane region" description="Helical" evidence="6">
    <location>
        <begin position="114"/>
        <end position="139"/>
    </location>
</feature>
<comment type="subcellular location">
    <subcellularLocation>
        <location evidence="1">Cell membrane</location>
        <topology evidence="1">Multi-pass membrane protein</topology>
    </subcellularLocation>
</comment>
<dbReference type="RefSeq" id="WP_380691498.1">
    <property type="nucleotide sequence ID" value="NZ_JBHRSS010000009.1"/>
</dbReference>
<evidence type="ECO:0000256" key="5">
    <source>
        <dbReference type="ARBA" id="ARBA00023136"/>
    </source>
</evidence>
<dbReference type="EMBL" id="JBHRSS010000009">
    <property type="protein sequence ID" value="MFC3105944.1"/>
    <property type="molecule type" value="Genomic_DNA"/>
</dbReference>
<sequence length="329" mass="34357">MKRTAIIMALLGVALFTAVLLWQGAGDIANALAAAGWGLLLVAAWHLLPLVIDSHAWRLLFARSRPSLGRIVWARWIGESVNGLLPVAQVGGDVAKARLLVLCGHRGAPVGASVVVDTTLAVATQMVFALIGVAMLLALLDRPDLAWGLIAGIAVMAVLVGVFYRLQRGGLFGGLAGLVQKLGGGAKTLDFVGGARALDQAVAHIYRQPGTVARAAFWRLIGWLAGVGEVWLALYFLGAPVSLADALMLEALGQAVRGAAFAIPGALGVQEGGYVLLGSLIGLPADVSLALSLSKRVRELAFGVPGLIAWQIAEGRALRRTPKHFSVQE</sequence>
<gene>
    <name evidence="7" type="ORF">ACFOSU_18910</name>
</gene>
<name>A0ABV7EVI7_9GAMM</name>
<dbReference type="Proteomes" id="UP001595462">
    <property type="component" value="Unassembled WGS sequence"/>
</dbReference>
<proteinExistence type="predicted"/>
<feature type="transmembrane region" description="Helical" evidence="6">
    <location>
        <begin position="216"/>
        <end position="238"/>
    </location>
</feature>
<feature type="transmembrane region" description="Helical" evidence="6">
    <location>
        <begin position="145"/>
        <end position="164"/>
    </location>
</feature>
<dbReference type="InterPro" id="IPR022791">
    <property type="entry name" value="L-PG_synthase/AglD"/>
</dbReference>
<evidence type="ECO:0000256" key="2">
    <source>
        <dbReference type="ARBA" id="ARBA00022475"/>
    </source>
</evidence>